<dbReference type="CDD" id="cd10147">
    <property type="entry name" value="Wzt_C-like"/>
    <property type="match status" value="1"/>
</dbReference>
<feature type="domain" description="ABC transporter" evidence="5">
    <location>
        <begin position="47"/>
        <end position="267"/>
    </location>
</feature>
<dbReference type="InterPro" id="IPR017871">
    <property type="entry name" value="ABC_transporter-like_CS"/>
</dbReference>
<comment type="caution">
    <text evidence="6">The sequence shown here is derived from an EMBL/GenBank/DDBJ whole genome shotgun (WGS) entry which is preliminary data.</text>
</comment>
<dbReference type="RefSeq" id="WP_197169504.1">
    <property type="nucleotide sequence ID" value="NZ_SJPT01000015.1"/>
</dbReference>
<dbReference type="PROSITE" id="PS50893">
    <property type="entry name" value="ABC_TRANSPORTER_2"/>
    <property type="match status" value="1"/>
</dbReference>
<accession>A0A5C6BXS5</accession>
<dbReference type="InterPro" id="IPR003439">
    <property type="entry name" value="ABC_transporter-like_ATP-bd"/>
</dbReference>
<dbReference type="Gene3D" id="2.70.50.60">
    <property type="entry name" value="abc- transporter (atp binding component) like domain"/>
    <property type="match status" value="1"/>
</dbReference>
<protein>
    <submittedName>
        <fullName evidence="6">Teichoic acids export ATP-binding protein TagH</fullName>
    </submittedName>
</protein>
<sequence>MTVAIRFRDVSKQYRLGEIGTGTLANDLHRIWARLRGKPDPFAMVGAASDEKPRSKHDYVLALNDIDLDIEKGEIFGIIGHNGAGKSTLLKLLSRVTAPSTGTIKARGRIASLLEVGTGFHPELTGRENIYINGAILGMSRREIDQQLDNIVDFSGCEKYLDTPVKRYSSGMMVRLGFAVAAHLQCEILIVDEVLAVGDAAFQKKCIGKINEVTSGGRTTLLVSHNMALMRQLATRCALLKQGKIVHTGPPSEVIAKYLRGHQGEVPGFSSLANHPNRLSGMAPLITAVTLSNDEGETSSQYLQNEAITIKVDYDGTALPEPLSGAGFIIESLSGVRVGGFNSYMAAPPPHRIEPRGRATFRLHSPTLTPGTYQVTVSLGSHQSRLVDKVESAIQFTVAPDDLYETGYLLTPEDGVVAFRCDFHSLKS</sequence>
<dbReference type="CDD" id="cd03220">
    <property type="entry name" value="ABC_KpsT_Wzt"/>
    <property type="match status" value="1"/>
</dbReference>
<dbReference type="InterPro" id="IPR027417">
    <property type="entry name" value="P-loop_NTPase"/>
</dbReference>
<keyword evidence="3" id="KW-0547">Nucleotide-binding</keyword>
<dbReference type="AlphaFoldDB" id="A0A5C6BXS5"/>
<keyword evidence="4 6" id="KW-0067">ATP-binding</keyword>
<keyword evidence="7" id="KW-1185">Reference proteome</keyword>
<dbReference type="GO" id="GO:0016887">
    <property type="term" value="F:ATP hydrolysis activity"/>
    <property type="evidence" value="ECO:0007669"/>
    <property type="project" value="InterPro"/>
</dbReference>
<evidence type="ECO:0000256" key="1">
    <source>
        <dbReference type="ARBA" id="ARBA00005417"/>
    </source>
</evidence>
<dbReference type="PANTHER" id="PTHR46743">
    <property type="entry name" value="TEICHOIC ACIDS EXPORT ATP-BINDING PROTEIN TAGH"/>
    <property type="match status" value="1"/>
</dbReference>
<proteinExistence type="inferred from homology"/>
<dbReference type="Pfam" id="PF14524">
    <property type="entry name" value="Wzt_C"/>
    <property type="match status" value="1"/>
</dbReference>
<dbReference type="Proteomes" id="UP000316304">
    <property type="component" value="Unassembled WGS sequence"/>
</dbReference>
<evidence type="ECO:0000259" key="5">
    <source>
        <dbReference type="PROSITE" id="PS50893"/>
    </source>
</evidence>
<dbReference type="GO" id="GO:0005524">
    <property type="term" value="F:ATP binding"/>
    <property type="evidence" value="ECO:0007669"/>
    <property type="project" value="UniProtKB-KW"/>
</dbReference>
<evidence type="ECO:0000256" key="3">
    <source>
        <dbReference type="ARBA" id="ARBA00022741"/>
    </source>
</evidence>
<dbReference type="InterPro" id="IPR003593">
    <property type="entry name" value="AAA+_ATPase"/>
</dbReference>
<dbReference type="EMBL" id="SJPT01000015">
    <property type="protein sequence ID" value="TWU17103.1"/>
    <property type="molecule type" value="Genomic_DNA"/>
</dbReference>
<dbReference type="Pfam" id="PF00005">
    <property type="entry name" value="ABC_tran"/>
    <property type="match status" value="1"/>
</dbReference>
<evidence type="ECO:0000313" key="6">
    <source>
        <dbReference type="EMBL" id="TWU17103.1"/>
    </source>
</evidence>
<keyword evidence="2" id="KW-0813">Transport</keyword>
<dbReference type="SMART" id="SM00382">
    <property type="entry name" value="AAA"/>
    <property type="match status" value="1"/>
</dbReference>
<dbReference type="PANTHER" id="PTHR46743:SF2">
    <property type="entry name" value="TEICHOIC ACIDS EXPORT ATP-BINDING PROTEIN TAGH"/>
    <property type="match status" value="1"/>
</dbReference>
<reference evidence="6 7" key="1">
    <citation type="submission" date="2019-02" db="EMBL/GenBank/DDBJ databases">
        <title>Deep-cultivation of Planctomycetes and their phenomic and genomic characterization uncovers novel biology.</title>
        <authorList>
            <person name="Wiegand S."/>
            <person name="Jogler M."/>
            <person name="Boedeker C."/>
            <person name="Pinto D."/>
            <person name="Vollmers J."/>
            <person name="Rivas-Marin E."/>
            <person name="Kohn T."/>
            <person name="Peeters S.H."/>
            <person name="Heuer A."/>
            <person name="Rast P."/>
            <person name="Oberbeckmann S."/>
            <person name="Bunk B."/>
            <person name="Jeske O."/>
            <person name="Meyerdierks A."/>
            <person name="Storesund J.E."/>
            <person name="Kallscheuer N."/>
            <person name="Luecker S."/>
            <person name="Lage O.M."/>
            <person name="Pohl T."/>
            <person name="Merkel B.J."/>
            <person name="Hornburger P."/>
            <person name="Mueller R.-W."/>
            <person name="Bruemmer F."/>
            <person name="Labrenz M."/>
            <person name="Spormann A.M."/>
            <person name="Op Den Camp H."/>
            <person name="Overmann J."/>
            <person name="Amann R."/>
            <person name="Jetten M.S.M."/>
            <person name="Mascher T."/>
            <person name="Medema M.H."/>
            <person name="Devos D.P."/>
            <person name="Kaster A.-K."/>
            <person name="Ovreas L."/>
            <person name="Rohde M."/>
            <person name="Galperin M.Y."/>
            <person name="Jogler C."/>
        </authorList>
    </citation>
    <scope>NUCLEOTIDE SEQUENCE [LARGE SCALE GENOMIC DNA]</scope>
    <source>
        <strain evidence="6 7">Pla52o</strain>
    </source>
</reference>
<organism evidence="6 7">
    <name type="scientific">Novipirellula galeiformis</name>
    <dbReference type="NCBI Taxonomy" id="2528004"/>
    <lineage>
        <taxon>Bacteria</taxon>
        <taxon>Pseudomonadati</taxon>
        <taxon>Planctomycetota</taxon>
        <taxon>Planctomycetia</taxon>
        <taxon>Pirellulales</taxon>
        <taxon>Pirellulaceae</taxon>
        <taxon>Novipirellula</taxon>
    </lineage>
</organism>
<evidence type="ECO:0000256" key="2">
    <source>
        <dbReference type="ARBA" id="ARBA00022448"/>
    </source>
</evidence>
<dbReference type="InterPro" id="IPR029439">
    <property type="entry name" value="Wzt_C"/>
</dbReference>
<dbReference type="PROSITE" id="PS00211">
    <property type="entry name" value="ABC_TRANSPORTER_1"/>
    <property type="match status" value="1"/>
</dbReference>
<evidence type="ECO:0000313" key="7">
    <source>
        <dbReference type="Proteomes" id="UP000316304"/>
    </source>
</evidence>
<evidence type="ECO:0000256" key="4">
    <source>
        <dbReference type="ARBA" id="ARBA00022840"/>
    </source>
</evidence>
<dbReference type="InterPro" id="IPR050683">
    <property type="entry name" value="Bact_Polysacc_Export_ATP-bd"/>
</dbReference>
<dbReference type="Gene3D" id="3.40.50.300">
    <property type="entry name" value="P-loop containing nucleotide triphosphate hydrolases"/>
    <property type="match status" value="1"/>
</dbReference>
<gene>
    <name evidence="6" type="primary">tagH_3</name>
    <name evidence="6" type="ORF">Pla52o_54410</name>
</gene>
<dbReference type="GO" id="GO:0140359">
    <property type="term" value="F:ABC-type transporter activity"/>
    <property type="evidence" value="ECO:0007669"/>
    <property type="project" value="InterPro"/>
</dbReference>
<dbReference type="SUPFAM" id="SSF52540">
    <property type="entry name" value="P-loop containing nucleoside triphosphate hydrolases"/>
    <property type="match status" value="1"/>
</dbReference>
<dbReference type="GO" id="GO:0016020">
    <property type="term" value="C:membrane"/>
    <property type="evidence" value="ECO:0007669"/>
    <property type="project" value="InterPro"/>
</dbReference>
<name>A0A5C6BXS5_9BACT</name>
<dbReference type="InterPro" id="IPR015860">
    <property type="entry name" value="ABC_transpr_TagH-like"/>
</dbReference>
<comment type="similarity">
    <text evidence="1">Belongs to the ABC transporter superfamily.</text>
</comment>